<dbReference type="SMART" id="SM00028">
    <property type="entry name" value="TPR"/>
    <property type="match status" value="2"/>
</dbReference>
<dbReference type="AlphaFoldDB" id="A0A6J4JYY3"/>
<dbReference type="SUPFAM" id="SSF48452">
    <property type="entry name" value="TPR-like"/>
    <property type="match status" value="1"/>
</dbReference>
<dbReference type="Pfam" id="PF13432">
    <property type="entry name" value="TPR_16"/>
    <property type="match status" value="2"/>
</dbReference>
<protein>
    <submittedName>
        <fullName evidence="2">Uncharacterized protein</fullName>
    </submittedName>
</protein>
<feature type="repeat" description="TPR" evidence="1">
    <location>
        <begin position="267"/>
        <end position="300"/>
    </location>
</feature>
<sequence>MVTPPTRRPAGPRGRRAGVTSLGSVLLLVVAALGPAALAAQRAGDADYAAATRAAAEQRWAAAARAMERAVQARPDHAEYHYWLGRAYVRQAAGGAPWTRVRLARRAVGALERAISLDSTHDAAYGELIPAYAQLPAVAGGDRARADALLAQWLRVRPYTAGLARLRFDVARDRPHDALAHAAALARTFPDSARPHAELAIAYQRASRFAEARPMVERALARWPDDPRLLFAVGRAAAETGEQLARGDSALRRVLAAGPGVDDQLRANARYRLGRILERRGDRAGARAEYDSALALAPALRDARTARARVR</sequence>
<dbReference type="InterPro" id="IPR019734">
    <property type="entry name" value="TPR_rpt"/>
</dbReference>
<keyword evidence="1" id="KW-0802">TPR repeat</keyword>
<dbReference type="EMBL" id="CADCTU010000033">
    <property type="protein sequence ID" value="CAA9291373.1"/>
    <property type="molecule type" value="Genomic_DNA"/>
</dbReference>
<proteinExistence type="predicted"/>
<evidence type="ECO:0000313" key="2">
    <source>
        <dbReference type="EMBL" id="CAA9291373.1"/>
    </source>
</evidence>
<gene>
    <name evidence="2" type="ORF">AVDCRST_MAG11-140</name>
</gene>
<dbReference type="PROSITE" id="PS50005">
    <property type="entry name" value="TPR"/>
    <property type="match status" value="1"/>
</dbReference>
<accession>A0A6J4JYY3</accession>
<evidence type="ECO:0000256" key="1">
    <source>
        <dbReference type="PROSITE-ProRule" id="PRU00339"/>
    </source>
</evidence>
<organism evidence="2">
    <name type="scientific">uncultured Gemmatimonadaceae bacterium</name>
    <dbReference type="NCBI Taxonomy" id="246130"/>
    <lineage>
        <taxon>Bacteria</taxon>
        <taxon>Pseudomonadati</taxon>
        <taxon>Gemmatimonadota</taxon>
        <taxon>Gemmatimonadia</taxon>
        <taxon>Gemmatimonadales</taxon>
        <taxon>Gemmatimonadaceae</taxon>
        <taxon>environmental samples</taxon>
    </lineage>
</organism>
<dbReference type="InterPro" id="IPR011990">
    <property type="entry name" value="TPR-like_helical_dom_sf"/>
</dbReference>
<name>A0A6J4JYY3_9BACT</name>
<dbReference type="Gene3D" id="1.25.40.10">
    <property type="entry name" value="Tetratricopeptide repeat domain"/>
    <property type="match status" value="2"/>
</dbReference>
<reference evidence="2" key="1">
    <citation type="submission" date="2020-02" db="EMBL/GenBank/DDBJ databases">
        <authorList>
            <person name="Meier V. D."/>
        </authorList>
    </citation>
    <scope>NUCLEOTIDE SEQUENCE</scope>
    <source>
        <strain evidence="2">AVDCRST_MAG11</strain>
    </source>
</reference>